<evidence type="ECO:0000256" key="1">
    <source>
        <dbReference type="SAM" id="MobiDB-lite"/>
    </source>
</evidence>
<feature type="compositionally biased region" description="Basic residues" evidence="1">
    <location>
        <begin position="108"/>
        <end position="133"/>
    </location>
</feature>
<feature type="compositionally biased region" description="Low complexity" evidence="1">
    <location>
        <begin position="141"/>
        <end position="215"/>
    </location>
</feature>
<gene>
    <name evidence="2" type="ORF">g.25203</name>
</gene>
<sequence length="247" mass="26181">MNAHQLSESLLGTSSLHLSNGTQNGKEISVRLEKDISNSLIKSENGQYQKWRSGHSPDSEWRTTTDTSIYSSPSPSPVSLEVLEACDGMDNMTLETSTISPVMPIKAGRGRGRGRGRNRGRGNGRVTSKKNSYKKAPVPESSSSSYDSDSSTSASDSNSNSNCSSDSSNSCSCNSSESCSDCCRYSSCQSSYTSSSSSYTSSSTCSCCESTTSYESADDLTSLPRAKRGSKLGPVGSKKVADKCSQS</sequence>
<dbReference type="AlphaFoldDB" id="A0A1B6HTU5"/>
<reference evidence="2" key="1">
    <citation type="submission" date="2015-11" db="EMBL/GenBank/DDBJ databases">
        <title>De novo transcriptome assembly of four potential Pierce s Disease insect vectors from Arizona vineyards.</title>
        <authorList>
            <person name="Tassone E.E."/>
        </authorList>
    </citation>
    <scope>NUCLEOTIDE SEQUENCE</scope>
</reference>
<evidence type="ECO:0000313" key="2">
    <source>
        <dbReference type="EMBL" id="JAS78097.1"/>
    </source>
</evidence>
<dbReference type="EMBL" id="GECU01029609">
    <property type="protein sequence ID" value="JAS78097.1"/>
    <property type="molecule type" value="Transcribed_RNA"/>
</dbReference>
<accession>A0A1B6HTU5</accession>
<proteinExistence type="predicted"/>
<feature type="region of interest" description="Disordered" evidence="1">
    <location>
        <begin position="46"/>
        <end position="77"/>
    </location>
</feature>
<name>A0A1B6HTU5_9HEMI</name>
<protein>
    <submittedName>
        <fullName evidence="2">Uncharacterized protein</fullName>
    </submittedName>
</protein>
<organism evidence="2">
    <name type="scientific">Homalodisca liturata</name>
    <dbReference type="NCBI Taxonomy" id="320908"/>
    <lineage>
        <taxon>Eukaryota</taxon>
        <taxon>Metazoa</taxon>
        <taxon>Ecdysozoa</taxon>
        <taxon>Arthropoda</taxon>
        <taxon>Hexapoda</taxon>
        <taxon>Insecta</taxon>
        <taxon>Pterygota</taxon>
        <taxon>Neoptera</taxon>
        <taxon>Paraneoptera</taxon>
        <taxon>Hemiptera</taxon>
        <taxon>Auchenorrhyncha</taxon>
        <taxon>Membracoidea</taxon>
        <taxon>Cicadellidae</taxon>
        <taxon>Cicadellinae</taxon>
        <taxon>Proconiini</taxon>
        <taxon>Homalodisca</taxon>
    </lineage>
</organism>
<feature type="region of interest" description="Disordered" evidence="1">
    <location>
        <begin position="94"/>
        <end position="247"/>
    </location>
</feature>